<protein>
    <recommendedName>
        <fullName evidence="4">DUF1109 family protein</fullName>
    </recommendedName>
</protein>
<dbReference type="AlphaFoldDB" id="A0A1H0DEL4"/>
<feature type="transmembrane region" description="Helical" evidence="1">
    <location>
        <begin position="199"/>
        <end position="217"/>
    </location>
</feature>
<feature type="transmembrane region" description="Helical" evidence="1">
    <location>
        <begin position="70"/>
        <end position="88"/>
    </location>
</feature>
<sequence length="221" mass="22987">MSPDNDRVPGTTIGTDRLIRVLSKDAKVRVRFGRVIVLAAIAGLVAAAISYLAMLHPRPDLEALLRTARVLFKFLVTVPLAGAMIGLLDRIGRPAAPLGAWPWLLGGIAAVLTTGVGVELAMSPPAEWATRLVGTNAGYCLFFIPAIAIGPLVCFIAALRQGMPSCPGLAGAAAGVASGAMAAAFYATHCPDDSPLFVATWYTLAVGITAVFGYVAGRRFL</sequence>
<keyword evidence="3" id="KW-1185">Reference proteome</keyword>
<dbReference type="RefSeq" id="WP_090668925.1">
    <property type="nucleotide sequence ID" value="NZ_FNIT01000001.1"/>
</dbReference>
<evidence type="ECO:0000313" key="2">
    <source>
        <dbReference type="EMBL" id="SDN68615.1"/>
    </source>
</evidence>
<keyword evidence="1" id="KW-0812">Transmembrane</keyword>
<keyword evidence="1" id="KW-0472">Membrane</keyword>
<feature type="transmembrane region" description="Helical" evidence="1">
    <location>
        <begin position="32"/>
        <end position="54"/>
    </location>
</feature>
<evidence type="ECO:0000256" key="1">
    <source>
        <dbReference type="SAM" id="Phobius"/>
    </source>
</evidence>
<gene>
    <name evidence="2" type="ORF">SAMN05192530_101745</name>
</gene>
<keyword evidence="1" id="KW-1133">Transmembrane helix</keyword>
<reference evidence="2 3" key="1">
    <citation type="submission" date="2016-10" db="EMBL/GenBank/DDBJ databases">
        <authorList>
            <person name="de Groot N.N."/>
        </authorList>
    </citation>
    <scope>NUCLEOTIDE SEQUENCE [LARGE SCALE GENOMIC DNA]</scope>
    <source>
        <strain evidence="3">L7-484,KACC 16230,DSM 25025</strain>
    </source>
</reference>
<proteinExistence type="predicted"/>
<evidence type="ECO:0008006" key="4">
    <source>
        <dbReference type="Google" id="ProtNLM"/>
    </source>
</evidence>
<feature type="transmembrane region" description="Helical" evidence="1">
    <location>
        <begin position="141"/>
        <end position="159"/>
    </location>
</feature>
<name>A0A1H0DEL4_9HYPH</name>
<dbReference type="Pfam" id="PF06532">
    <property type="entry name" value="NrsF"/>
    <property type="match status" value="1"/>
</dbReference>
<dbReference type="STRING" id="1166073.SAMN05192530_101745"/>
<dbReference type="OrthoDB" id="9816468at2"/>
<feature type="transmembrane region" description="Helical" evidence="1">
    <location>
        <begin position="100"/>
        <end position="121"/>
    </location>
</feature>
<feature type="transmembrane region" description="Helical" evidence="1">
    <location>
        <begin position="166"/>
        <end position="187"/>
    </location>
</feature>
<organism evidence="2 3">
    <name type="scientific">Aureimonas jatrophae</name>
    <dbReference type="NCBI Taxonomy" id="1166073"/>
    <lineage>
        <taxon>Bacteria</taxon>
        <taxon>Pseudomonadati</taxon>
        <taxon>Pseudomonadota</taxon>
        <taxon>Alphaproteobacteria</taxon>
        <taxon>Hyphomicrobiales</taxon>
        <taxon>Aurantimonadaceae</taxon>
        <taxon>Aureimonas</taxon>
    </lineage>
</organism>
<dbReference type="Proteomes" id="UP000198793">
    <property type="component" value="Unassembled WGS sequence"/>
</dbReference>
<evidence type="ECO:0000313" key="3">
    <source>
        <dbReference type="Proteomes" id="UP000198793"/>
    </source>
</evidence>
<dbReference type="InterPro" id="IPR009495">
    <property type="entry name" value="NrsF"/>
</dbReference>
<dbReference type="EMBL" id="FNIT01000001">
    <property type="protein sequence ID" value="SDN68615.1"/>
    <property type="molecule type" value="Genomic_DNA"/>
</dbReference>
<accession>A0A1H0DEL4</accession>